<dbReference type="RefSeq" id="WP_108998358.1">
    <property type="nucleotide sequence ID" value="NZ_QEEX01000002.1"/>
</dbReference>
<sequence>MKSTSIAARIGVAALVATLAGSALSGGAAAASSPPSSAMPAGSLAPGLYVQVVDGMIHVTNGSGQVGFSAGQFGFVPTTVRPPVLLPGNPGLIFSPPPTFLSQPAQAAATEAAQPGAAASLLAEHAAAAAATAQTAAHAARAAADTLAAEALGQENVLIITTRAAEIANQAAEEAGRAASDAAAADENAVGTDDEVRLRNVADALAEEAVMAAEAAERARSAVLASEGLVGLAQAASTAAAETAARRTLEAEQAESLSQQRKREAEALLAAAPPALPATVPPANAVQSQPVVVAPSQAMLLLGAGFMPGSSVAFGMFSTPLGVAPVVANAQGVAVASFQIPAHFSGTHSLVAVGTGTDGLMRTLRMDISVSGQAALPATGADSAAVVALAATLTALGTLALTFALISRRRRRAV</sequence>
<protein>
    <recommendedName>
        <fullName evidence="7">Gram-positive cocci surface proteins LPxTG domain-containing protein</fullName>
    </recommendedName>
</protein>
<keyword evidence="2" id="KW-0964">Secreted</keyword>
<dbReference type="Proteomes" id="UP000244978">
    <property type="component" value="Unassembled WGS sequence"/>
</dbReference>
<dbReference type="PROSITE" id="PS50847">
    <property type="entry name" value="GRAM_POS_ANCHORING"/>
    <property type="match status" value="1"/>
</dbReference>
<name>A0A2U1SWW6_9MICO</name>
<keyword evidence="1" id="KW-0134">Cell wall</keyword>
<evidence type="ECO:0000313" key="9">
    <source>
        <dbReference type="Proteomes" id="UP000244978"/>
    </source>
</evidence>
<evidence type="ECO:0000256" key="6">
    <source>
        <dbReference type="SAM" id="SignalP"/>
    </source>
</evidence>
<proteinExistence type="predicted"/>
<keyword evidence="3 6" id="KW-0732">Signal</keyword>
<evidence type="ECO:0000256" key="1">
    <source>
        <dbReference type="ARBA" id="ARBA00022512"/>
    </source>
</evidence>
<feature type="domain" description="Gram-positive cocci surface proteins LPxTG" evidence="7">
    <location>
        <begin position="376"/>
        <end position="414"/>
    </location>
</feature>
<keyword evidence="4" id="KW-0572">Peptidoglycan-anchor</keyword>
<evidence type="ECO:0000256" key="5">
    <source>
        <dbReference type="SAM" id="Phobius"/>
    </source>
</evidence>
<evidence type="ECO:0000259" key="7">
    <source>
        <dbReference type="PROSITE" id="PS50847"/>
    </source>
</evidence>
<feature type="transmembrane region" description="Helical" evidence="5">
    <location>
        <begin position="384"/>
        <end position="406"/>
    </location>
</feature>
<comment type="caution">
    <text evidence="8">The sequence shown here is derived from an EMBL/GenBank/DDBJ whole genome shotgun (WGS) entry which is preliminary data.</text>
</comment>
<organism evidence="8 9">
    <name type="scientific">Homoserinimonas hongtaonis</name>
    <dbReference type="NCBI Taxonomy" id="2079791"/>
    <lineage>
        <taxon>Bacteria</taxon>
        <taxon>Bacillati</taxon>
        <taxon>Actinomycetota</taxon>
        <taxon>Actinomycetes</taxon>
        <taxon>Micrococcales</taxon>
        <taxon>Microbacteriaceae</taxon>
        <taxon>Homoserinimonas</taxon>
    </lineage>
</organism>
<feature type="signal peptide" evidence="6">
    <location>
        <begin position="1"/>
        <end position="30"/>
    </location>
</feature>
<feature type="chain" id="PRO_5015396485" description="Gram-positive cocci surface proteins LPxTG domain-containing protein" evidence="6">
    <location>
        <begin position="31"/>
        <end position="414"/>
    </location>
</feature>
<keyword evidence="9" id="KW-1185">Reference proteome</keyword>
<dbReference type="InterPro" id="IPR019931">
    <property type="entry name" value="LPXTG_anchor"/>
</dbReference>
<accession>A0A2U1SWW6</accession>
<evidence type="ECO:0000256" key="4">
    <source>
        <dbReference type="ARBA" id="ARBA00023088"/>
    </source>
</evidence>
<reference evidence="9" key="1">
    <citation type="submission" date="2018-04" db="EMBL/GenBank/DDBJ databases">
        <authorList>
            <person name="Liu S."/>
            <person name="Wang Z."/>
            <person name="Li J."/>
        </authorList>
    </citation>
    <scope>NUCLEOTIDE SEQUENCE [LARGE SCALE GENOMIC DNA]</scope>
    <source>
        <strain evidence="9">S1194</strain>
    </source>
</reference>
<keyword evidence="5" id="KW-0472">Membrane</keyword>
<gene>
    <name evidence="8" type="ORF">DF220_11975</name>
</gene>
<evidence type="ECO:0000256" key="2">
    <source>
        <dbReference type="ARBA" id="ARBA00022525"/>
    </source>
</evidence>
<dbReference type="AlphaFoldDB" id="A0A2U1SWW6"/>
<dbReference type="NCBIfam" id="TIGR01167">
    <property type="entry name" value="LPXTG_anchor"/>
    <property type="match status" value="1"/>
</dbReference>
<evidence type="ECO:0000313" key="8">
    <source>
        <dbReference type="EMBL" id="PWB96096.1"/>
    </source>
</evidence>
<keyword evidence="5" id="KW-1133">Transmembrane helix</keyword>
<evidence type="ECO:0000256" key="3">
    <source>
        <dbReference type="ARBA" id="ARBA00022729"/>
    </source>
</evidence>
<dbReference type="EMBL" id="QEEX01000002">
    <property type="protein sequence ID" value="PWB96096.1"/>
    <property type="molecule type" value="Genomic_DNA"/>
</dbReference>
<keyword evidence="5" id="KW-0812">Transmembrane</keyword>